<dbReference type="STRING" id="1514904.SU32_14745"/>
<dbReference type="Proteomes" id="UP000038011">
    <property type="component" value="Unassembled WGS sequence"/>
</dbReference>
<dbReference type="OrthoDB" id="9799894at2"/>
<keyword evidence="2" id="KW-1185">Reference proteome</keyword>
<proteinExistence type="predicted"/>
<dbReference type="EMBL" id="JXMU01000026">
    <property type="protein sequence ID" value="KPB00271.1"/>
    <property type="molecule type" value="Genomic_DNA"/>
</dbReference>
<dbReference type="RefSeq" id="WP_054000142.1">
    <property type="nucleotide sequence ID" value="NZ_JXMU01000026.1"/>
</dbReference>
<sequence>MKFSLECKNSHAFEGWFKSNDDFETQSKRGFLECPICGTHEVAKSLMAPSVSTGRQKEKMQVAAGQQAQAQIMAKMMEFAKEVKSKADNVGDKFPEEARKIHYGETESRPIYGKASNEEVADLLDEGVDLMPLPDVPDDEKLN</sequence>
<dbReference type="AlphaFoldDB" id="A0A0N0E6P6"/>
<dbReference type="PIRSF" id="PIRSF032131">
    <property type="entry name" value="UCP032131"/>
    <property type="match status" value="1"/>
</dbReference>
<comment type="caution">
    <text evidence="1">The sequence shown here is derived from an EMBL/GenBank/DDBJ whole genome shotgun (WGS) entry which is preliminary data.</text>
</comment>
<gene>
    <name evidence="1" type="ORF">SU32_14745</name>
</gene>
<accession>A0A0N0E6P6</accession>
<organism evidence="1 2">
    <name type="scientific">Ahrensia marina</name>
    <dbReference type="NCBI Taxonomy" id="1514904"/>
    <lineage>
        <taxon>Bacteria</taxon>
        <taxon>Pseudomonadati</taxon>
        <taxon>Pseudomonadota</taxon>
        <taxon>Alphaproteobacteria</taxon>
        <taxon>Hyphomicrobiales</taxon>
        <taxon>Ahrensiaceae</taxon>
        <taxon>Ahrensia</taxon>
    </lineage>
</organism>
<protein>
    <submittedName>
        <fullName evidence="1">Uncharacterized protein</fullName>
    </submittedName>
</protein>
<name>A0A0N0E6P6_9HYPH</name>
<dbReference type="InterPro" id="IPR009562">
    <property type="entry name" value="DUF1178"/>
</dbReference>
<dbReference type="Pfam" id="PF06676">
    <property type="entry name" value="DUF1178"/>
    <property type="match status" value="1"/>
</dbReference>
<reference evidence="1 2" key="1">
    <citation type="submission" date="2015-01" db="EMBL/GenBank/DDBJ databases">
        <title>Ahrensia donghaiensis sp. nov., a novel dimethylsulphoniopropionate-cleavage bacterium isolated from seawater and emended descriptions of the genus Ahrensia and Ahrensia kielensis.</title>
        <authorList>
            <person name="Liu J."/>
        </authorList>
    </citation>
    <scope>NUCLEOTIDE SEQUENCE [LARGE SCALE GENOMIC DNA]</scope>
    <source>
        <strain evidence="1 2">LZD062</strain>
    </source>
</reference>
<evidence type="ECO:0000313" key="2">
    <source>
        <dbReference type="Proteomes" id="UP000038011"/>
    </source>
</evidence>
<evidence type="ECO:0000313" key="1">
    <source>
        <dbReference type="EMBL" id="KPB00271.1"/>
    </source>
</evidence>
<dbReference type="PATRIC" id="fig|1514904.3.peg.2087"/>